<evidence type="ECO:0000313" key="1">
    <source>
        <dbReference type="Ensembl" id="ENSPTEP00000035348.1"/>
    </source>
</evidence>
<protein>
    <submittedName>
        <fullName evidence="1">Uncharacterized protein</fullName>
    </submittedName>
</protein>
<sequence length="71" mass="7721">MVAKLESRAGEHGLGLCLGVALQDFQALANQVGSERPVHTPGVPSTLLITPSARYHRCSARSLKPRSWRLQ</sequence>
<reference evidence="1" key="1">
    <citation type="submission" date="2025-08" db="UniProtKB">
        <authorList>
            <consortium name="Ensembl"/>
        </authorList>
    </citation>
    <scope>IDENTIFICATION</scope>
</reference>
<reference evidence="1" key="2">
    <citation type="submission" date="2025-09" db="UniProtKB">
        <authorList>
            <consortium name="Ensembl"/>
        </authorList>
    </citation>
    <scope>IDENTIFICATION</scope>
</reference>
<keyword evidence="2" id="KW-1185">Reference proteome</keyword>
<organism evidence="1 2">
    <name type="scientific">Piliocolobus tephrosceles</name>
    <name type="common">Ugandan red Colobus</name>
    <dbReference type="NCBI Taxonomy" id="591936"/>
    <lineage>
        <taxon>Eukaryota</taxon>
        <taxon>Metazoa</taxon>
        <taxon>Chordata</taxon>
        <taxon>Craniata</taxon>
        <taxon>Vertebrata</taxon>
        <taxon>Euteleostomi</taxon>
        <taxon>Mammalia</taxon>
        <taxon>Eutheria</taxon>
        <taxon>Euarchontoglires</taxon>
        <taxon>Primates</taxon>
        <taxon>Haplorrhini</taxon>
        <taxon>Catarrhini</taxon>
        <taxon>Cercopithecidae</taxon>
        <taxon>Colobinae</taxon>
        <taxon>Piliocolobus</taxon>
    </lineage>
</organism>
<name>A0A8C9ICX1_9PRIM</name>
<dbReference type="Proteomes" id="UP000694416">
    <property type="component" value="Unplaced"/>
</dbReference>
<dbReference type="Ensembl" id="ENSPTET00000048106.1">
    <property type="protein sequence ID" value="ENSPTEP00000035348.1"/>
    <property type="gene ID" value="ENSPTEG00000033373.1"/>
</dbReference>
<dbReference type="AlphaFoldDB" id="A0A8C9ICX1"/>
<evidence type="ECO:0000313" key="2">
    <source>
        <dbReference type="Proteomes" id="UP000694416"/>
    </source>
</evidence>
<proteinExistence type="predicted"/>
<accession>A0A8C9ICX1</accession>